<feature type="domain" description="CAAX prenyl protease 2/Lysostaphin resistance protein A-like" evidence="2">
    <location>
        <begin position="150"/>
        <end position="246"/>
    </location>
</feature>
<feature type="transmembrane region" description="Helical" evidence="1">
    <location>
        <begin position="210"/>
        <end position="228"/>
    </location>
</feature>
<feature type="transmembrane region" description="Helical" evidence="1">
    <location>
        <begin position="164"/>
        <end position="179"/>
    </location>
</feature>
<evidence type="ECO:0000313" key="3">
    <source>
        <dbReference type="EMBL" id="QCT42395.1"/>
    </source>
</evidence>
<dbReference type="GO" id="GO:0006508">
    <property type="term" value="P:proteolysis"/>
    <property type="evidence" value="ECO:0007669"/>
    <property type="project" value="UniProtKB-KW"/>
</dbReference>
<dbReference type="Proteomes" id="UP000310639">
    <property type="component" value="Chromosome"/>
</dbReference>
<accession>A0A4P9A3K8</accession>
<dbReference type="GO" id="GO:0004175">
    <property type="term" value="F:endopeptidase activity"/>
    <property type="evidence" value="ECO:0007669"/>
    <property type="project" value="UniProtKB-ARBA"/>
</dbReference>
<evidence type="ECO:0000256" key="1">
    <source>
        <dbReference type="SAM" id="Phobius"/>
    </source>
</evidence>
<evidence type="ECO:0000313" key="4">
    <source>
        <dbReference type="Proteomes" id="UP000310639"/>
    </source>
</evidence>
<reference evidence="3 4" key="1">
    <citation type="submission" date="2019-04" db="EMBL/GenBank/DDBJ databases">
        <title>Saccharibacteria TM7 genomes.</title>
        <authorList>
            <person name="Bor B."/>
            <person name="He X."/>
            <person name="Chen T."/>
            <person name="Dewhirst F.E."/>
        </authorList>
    </citation>
    <scope>NUCLEOTIDE SEQUENCE [LARGE SCALE GENOMIC DNA]</scope>
    <source>
        <strain evidence="3 4">BB001</strain>
    </source>
</reference>
<keyword evidence="3" id="KW-0378">Hydrolase</keyword>
<dbReference type="AlphaFoldDB" id="A0A4P9A3K8"/>
<feature type="transmembrane region" description="Helical" evidence="1">
    <location>
        <begin position="12"/>
        <end position="31"/>
    </location>
</feature>
<keyword evidence="1" id="KW-0472">Membrane</keyword>
<feature type="transmembrane region" description="Helical" evidence="1">
    <location>
        <begin position="38"/>
        <end position="55"/>
    </location>
</feature>
<keyword evidence="4" id="KW-1185">Reference proteome</keyword>
<dbReference type="GO" id="GO:0080120">
    <property type="term" value="P:CAAX-box protein maturation"/>
    <property type="evidence" value="ECO:0007669"/>
    <property type="project" value="UniProtKB-ARBA"/>
</dbReference>
<protein>
    <submittedName>
        <fullName evidence="3">CPBP family intramembrane metalloprotease</fullName>
    </submittedName>
</protein>
<dbReference type="GO" id="GO:0008237">
    <property type="term" value="F:metallopeptidase activity"/>
    <property type="evidence" value="ECO:0007669"/>
    <property type="project" value="UniProtKB-KW"/>
</dbReference>
<dbReference type="RefSeq" id="WP_138079309.1">
    <property type="nucleotide sequence ID" value="NZ_CP040004.1"/>
</dbReference>
<organism evidence="3 4">
    <name type="scientific">Candidatus Nanosynbacter featherlites</name>
    <dbReference type="NCBI Taxonomy" id="2572088"/>
    <lineage>
        <taxon>Bacteria</taxon>
        <taxon>Candidatus Saccharimonadota</taxon>
        <taxon>Candidatus Saccharimonadia</taxon>
        <taxon>Candidatus Nanosynbacterales</taxon>
        <taxon>Candidatus Nanosynbacteraceae</taxon>
        <taxon>Candidatus Nanosynbacter</taxon>
    </lineage>
</organism>
<keyword evidence="1" id="KW-1133">Transmembrane helix</keyword>
<gene>
    <name evidence="3" type="ORF">FBF37_02875</name>
</gene>
<dbReference type="EMBL" id="CP040004">
    <property type="protein sequence ID" value="QCT42395.1"/>
    <property type="molecule type" value="Genomic_DNA"/>
</dbReference>
<feature type="transmembrane region" description="Helical" evidence="1">
    <location>
        <begin position="118"/>
        <end position="144"/>
    </location>
</feature>
<keyword evidence="3" id="KW-0645">Protease</keyword>
<feature type="transmembrane region" description="Helical" evidence="1">
    <location>
        <begin position="67"/>
        <end position="97"/>
    </location>
</feature>
<name>A0A4P9A3K8_9BACT</name>
<dbReference type="KEGG" id="nft:FBF37_02875"/>
<dbReference type="InterPro" id="IPR003675">
    <property type="entry name" value="Rce1/LyrA-like_dom"/>
</dbReference>
<dbReference type="Pfam" id="PF02517">
    <property type="entry name" value="Rce1-like"/>
    <property type="match status" value="1"/>
</dbReference>
<proteinExistence type="predicted"/>
<dbReference type="OrthoDB" id="1902508at2"/>
<keyword evidence="1" id="KW-0812">Transmembrane</keyword>
<evidence type="ECO:0000259" key="2">
    <source>
        <dbReference type="Pfam" id="PF02517"/>
    </source>
</evidence>
<keyword evidence="3" id="KW-0482">Metalloprotease</keyword>
<sequence>MSQERAVVLHRSSTRVLLGINLFFVALWSITLLNPQKLNILWFLVVVLLAVLFIVRNKNVSRTDVVIAVILGCLAAPSSMFMGVCSAVAYVGGVSVLKKSKHAIVLCKMVNKKEILKTICLALLVGLALGTVNILLAKISWNIAFSLKPEWFLNAMRAGISEEIIFRFFFFATCIYFIKDRLLSKLDNFLCYLVMILPHVLLHFNTVNFALGSVLALALLFGLPFAVMQRKRDVSSAIGAHTVVDVIRFCSFGV</sequence>